<dbReference type="RefSeq" id="WP_051965429.1">
    <property type="nucleotide sequence ID" value="NZ_CP045798.1"/>
</dbReference>
<organism evidence="2 3">
    <name type="scientific">Thermanaerosceptrum fracticalcis</name>
    <dbReference type="NCBI Taxonomy" id="1712410"/>
    <lineage>
        <taxon>Bacteria</taxon>
        <taxon>Bacillati</taxon>
        <taxon>Bacillota</taxon>
        <taxon>Clostridia</taxon>
        <taxon>Eubacteriales</taxon>
        <taxon>Peptococcaceae</taxon>
        <taxon>Thermanaerosceptrum</taxon>
    </lineage>
</organism>
<dbReference type="OrthoDB" id="268113at2"/>
<protein>
    <recommendedName>
        <fullName evidence="1">Copper amine oxidase-like N-terminal domain-containing protein</fullName>
    </recommendedName>
</protein>
<sequence>MFFKLKKVTWVFLILIIIINTIPINTVGASLEKVLLKKVMDTDYKAIIVRSNGEMYLIEYGVGVISLWLYEGRYIHIYSPGIFAGVGSKIMLLDKDREARIWNSEYIGQESSNNSSITTTPNSSIPQGENALDIIREREEEKKQPSEILVIINGELIDFRNKPIIENNRLLVPFREIGTALGAKIYWDDSTRTVSLELGEKRVVLFIDSKSALVDGKLVMMDVPARIINNATYIPLRFVGESLGVSVNWNPDLRRVAISK</sequence>
<dbReference type="Proteomes" id="UP000515847">
    <property type="component" value="Chromosome"/>
</dbReference>
<name>A0A7G6E446_THEFR</name>
<evidence type="ECO:0000313" key="2">
    <source>
        <dbReference type="EMBL" id="QNB46850.1"/>
    </source>
</evidence>
<keyword evidence="3" id="KW-1185">Reference proteome</keyword>
<dbReference type="InterPro" id="IPR036582">
    <property type="entry name" value="Mao_N_sf"/>
</dbReference>
<dbReference type="SUPFAM" id="SSF55383">
    <property type="entry name" value="Copper amine oxidase, domain N"/>
    <property type="match status" value="1"/>
</dbReference>
<dbReference type="Pfam" id="PF07833">
    <property type="entry name" value="Cu_amine_oxidN1"/>
    <property type="match status" value="1"/>
</dbReference>
<feature type="domain" description="Copper amine oxidase-like N-terminal" evidence="1">
    <location>
        <begin position="152"/>
        <end position="258"/>
    </location>
</feature>
<dbReference type="AlphaFoldDB" id="A0A7G6E446"/>
<dbReference type="EMBL" id="CP045798">
    <property type="protein sequence ID" value="QNB46850.1"/>
    <property type="molecule type" value="Genomic_DNA"/>
</dbReference>
<evidence type="ECO:0000259" key="1">
    <source>
        <dbReference type="Pfam" id="PF07833"/>
    </source>
</evidence>
<evidence type="ECO:0000313" key="3">
    <source>
        <dbReference type="Proteomes" id="UP000515847"/>
    </source>
</evidence>
<gene>
    <name evidence="2" type="ORF">BR63_11335</name>
</gene>
<proteinExistence type="predicted"/>
<dbReference type="InterPro" id="IPR012854">
    <property type="entry name" value="Cu_amine_oxidase-like_N"/>
</dbReference>
<dbReference type="Gene3D" id="3.30.457.10">
    <property type="entry name" value="Copper amine oxidase-like, N-terminal domain"/>
    <property type="match status" value="1"/>
</dbReference>
<dbReference type="KEGG" id="tfr:BR63_11335"/>
<reference evidence="2 3" key="1">
    <citation type="journal article" date="2019" name="Front. Microbiol.">
        <title>Thermoanaerosceptrum fracticalcis gen. nov. sp. nov., a Novel Fumarate-Fermenting Microorganism From a Deep Fractured Carbonate Aquifer of the US Great Basin.</title>
        <authorList>
            <person name="Hamilton-Brehm S.D."/>
            <person name="Stewart L.E."/>
            <person name="Zavarin M."/>
            <person name="Caldwell M."/>
            <person name="Lawson P.A."/>
            <person name="Onstott T.C."/>
            <person name="Grzymski J."/>
            <person name="Neveux I."/>
            <person name="Lollar B.S."/>
            <person name="Russell C.E."/>
            <person name="Moser D.P."/>
        </authorList>
    </citation>
    <scope>NUCLEOTIDE SEQUENCE [LARGE SCALE GENOMIC DNA]</scope>
    <source>
        <strain evidence="2 3">DRI-13</strain>
    </source>
</reference>
<accession>A0A7G6E446</accession>